<dbReference type="AlphaFoldDB" id="A0ABD3SE53"/>
<dbReference type="EMBL" id="JALLPB020000060">
    <property type="protein sequence ID" value="KAL3822607.1"/>
    <property type="molecule type" value="Genomic_DNA"/>
</dbReference>
<feature type="region of interest" description="Disordered" evidence="1">
    <location>
        <begin position="407"/>
        <end position="504"/>
    </location>
</feature>
<organism evidence="2 3">
    <name type="scientific">Cyclostephanos tholiformis</name>
    <dbReference type="NCBI Taxonomy" id="382380"/>
    <lineage>
        <taxon>Eukaryota</taxon>
        <taxon>Sar</taxon>
        <taxon>Stramenopiles</taxon>
        <taxon>Ochrophyta</taxon>
        <taxon>Bacillariophyta</taxon>
        <taxon>Coscinodiscophyceae</taxon>
        <taxon>Thalassiosirophycidae</taxon>
        <taxon>Stephanodiscales</taxon>
        <taxon>Stephanodiscaceae</taxon>
        <taxon>Cyclostephanos</taxon>
    </lineage>
</organism>
<name>A0ABD3SE53_9STRA</name>
<feature type="compositionally biased region" description="Low complexity" evidence="1">
    <location>
        <begin position="445"/>
        <end position="462"/>
    </location>
</feature>
<feature type="compositionally biased region" description="Polar residues" evidence="1">
    <location>
        <begin position="490"/>
        <end position="502"/>
    </location>
</feature>
<reference evidence="2 3" key="1">
    <citation type="submission" date="2024-10" db="EMBL/GenBank/DDBJ databases">
        <title>Updated reference genomes for cyclostephanoid diatoms.</title>
        <authorList>
            <person name="Roberts W.R."/>
            <person name="Alverson A.J."/>
        </authorList>
    </citation>
    <scope>NUCLEOTIDE SEQUENCE [LARGE SCALE GENOMIC DNA]</scope>
    <source>
        <strain evidence="2 3">AJA228-03</strain>
    </source>
</reference>
<comment type="caution">
    <text evidence="2">The sequence shown here is derived from an EMBL/GenBank/DDBJ whole genome shotgun (WGS) entry which is preliminary data.</text>
</comment>
<dbReference type="Proteomes" id="UP001530377">
    <property type="component" value="Unassembled WGS sequence"/>
</dbReference>
<proteinExistence type="predicted"/>
<feature type="compositionally biased region" description="Polar residues" evidence="1">
    <location>
        <begin position="19"/>
        <end position="29"/>
    </location>
</feature>
<protein>
    <submittedName>
        <fullName evidence="2">Uncharacterized protein</fullName>
    </submittedName>
</protein>
<feature type="region of interest" description="Disordered" evidence="1">
    <location>
        <begin position="1"/>
        <end position="30"/>
    </location>
</feature>
<feature type="compositionally biased region" description="Basic and acidic residues" evidence="1">
    <location>
        <begin position="425"/>
        <end position="444"/>
    </location>
</feature>
<evidence type="ECO:0000313" key="2">
    <source>
        <dbReference type="EMBL" id="KAL3822607.1"/>
    </source>
</evidence>
<feature type="region of interest" description="Disordered" evidence="1">
    <location>
        <begin position="97"/>
        <end position="124"/>
    </location>
</feature>
<feature type="compositionally biased region" description="Low complexity" evidence="1">
    <location>
        <begin position="163"/>
        <end position="178"/>
    </location>
</feature>
<feature type="region of interest" description="Disordered" evidence="1">
    <location>
        <begin position="163"/>
        <end position="203"/>
    </location>
</feature>
<gene>
    <name evidence="2" type="ORF">ACHAXA_006392</name>
</gene>
<feature type="compositionally biased region" description="Low complexity" evidence="1">
    <location>
        <begin position="104"/>
        <end position="114"/>
    </location>
</feature>
<sequence>MTSSMASAKHQHRGHQSPACPTSARSIHSQVHDVVSATRERFNDVVSSVQNRHGIEQSSPSSRVMNLVGLRDGLDAIVKVMFAPCVSVDIGGVPRGEMPPGANARTTPTRAVPTPGGGGKGTVTASTTTFGTSVTPPWGASIPFEVSASSNLGTSLVHTQSSLQELVSSSTTTTSSPSRAPPQHRHKLQHKPSPTARERRMAESHARLRQLGARHQLAGGFPGENLADTARPINPADDAREEVLKRDPRSPELVDFDDGISAISSHTLEEMERRHTAKERAGGGRAAIIMKVNPHDFTQTSMEGCEDGGWRQWGGDRLDLVEEVEEKNTEVVFCDPFYKEEEEEDGISRNNNGFDLHKKTAIDRVASNRTNITMNTTGTDSSHEFEELYRRQENLYWQDQDHVADVEHSSRGLTHNHAARPRHRMSIEERARRLREISRSRSDRTSSSCSSSKSRTSSSLSSHPHDTFPINTSEIFRKSSHGIGDGVYMRQNNPPKHSQSRLLNPFAMLDHDEI</sequence>
<keyword evidence="3" id="KW-1185">Reference proteome</keyword>
<evidence type="ECO:0000256" key="1">
    <source>
        <dbReference type="SAM" id="MobiDB-lite"/>
    </source>
</evidence>
<accession>A0ABD3SE53</accession>
<evidence type="ECO:0000313" key="3">
    <source>
        <dbReference type="Proteomes" id="UP001530377"/>
    </source>
</evidence>